<feature type="transmembrane region" description="Helical" evidence="2">
    <location>
        <begin position="670"/>
        <end position="690"/>
    </location>
</feature>
<sequence length="757" mass="83939">MTILFFMILFLIVMGLILWNLVLTIQFNQLKKRWERENQNGSKVQDPTPSFASPPAVEPVRDDPFSKRIHPTEEQSMASPPSAPSEPKPTEGADADSGVIREGWEWFVGGRVLNRIGAFALFLGVVFFLKYAFDHNWIHESNQVLLGGALGFLLIGYGIRTRRQGYRVFSQGVVGGGIAILYGSVYAAHQFYQLVPFVPALLLMAGVTALGMFLALRHHSLAVALLAWAGGFTTPFLLHSEAASPMGLLLYTGVFALGMTGVFLRREKWFILHLFTLVGTYVMWGLAFFAAEEGNGLAVFLLAYWLLFFGVDVRMVAAGGSRSALLPGVSALHAGIAAVALVGLTERFWEDSSGLALMGLGLVYYLTASRFGVRTDRVIPVYESVAVLFMAWGLALQFPLSWTLVLWSLLAAGAVHRGRTQEKMHWWVAGHAVTLLAVLTWIGAGLVGAWELSDAWPLFHERSLATLALAGSLVWGAYQSRGSKGLPGQSVLAGILHAAWGMLLFIWGTMELFQWFEVRSTGEEAFWLPFAWATWWMVYGWVLLQLKGEKGHPVLMGIAVCSAILAILTGAVWMLVPYQPIQEFMLLLNGRTPYMLILLGGIAGWAWTLKKKEASWAYELRRLLPGIAVFFLFLGLSAETRDLFGLLMDQARQSGAGTPDLEALLNGERLTLSIVWLVYSVLLMTVGIIRRLGSMRWMAMVLFGITIIKIFVWDLSFLESVYRIVSFMGLGVILLGVSFAYQKYRHRLQTSMDQEKG</sequence>
<feature type="compositionally biased region" description="Basic and acidic residues" evidence="1">
    <location>
        <begin position="59"/>
        <end position="73"/>
    </location>
</feature>
<protein>
    <submittedName>
        <fullName evidence="3">Membrane protein</fullName>
    </submittedName>
</protein>
<keyword evidence="4" id="KW-1185">Reference proteome</keyword>
<dbReference type="InterPro" id="IPR019286">
    <property type="entry name" value="DUF2339_TM"/>
</dbReference>
<feature type="transmembrane region" description="Helical" evidence="2">
    <location>
        <begin position="297"/>
        <end position="317"/>
    </location>
</feature>
<evidence type="ECO:0000313" key="4">
    <source>
        <dbReference type="Proteomes" id="UP001185012"/>
    </source>
</evidence>
<gene>
    <name evidence="3" type="ORF">JOE21_001231</name>
</gene>
<evidence type="ECO:0000256" key="2">
    <source>
        <dbReference type="SAM" id="Phobius"/>
    </source>
</evidence>
<feature type="transmembrane region" description="Helical" evidence="2">
    <location>
        <begin position="271"/>
        <end position="291"/>
    </location>
</feature>
<feature type="transmembrane region" description="Helical" evidence="2">
    <location>
        <begin position="348"/>
        <end position="366"/>
    </location>
</feature>
<feature type="region of interest" description="Disordered" evidence="1">
    <location>
        <begin position="38"/>
        <end position="94"/>
    </location>
</feature>
<comment type="caution">
    <text evidence="3">The sequence shown here is derived from an EMBL/GenBank/DDBJ whole genome shotgun (WGS) entry which is preliminary data.</text>
</comment>
<dbReference type="RefSeq" id="WP_309863598.1">
    <property type="nucleotide sequence ID" value="NZ_JAVDQG010000002.1"/>
</dbReference>
<keyword evidence="2" id="KW-0812">Transmembrane</keyword>
<feature type="transmembrane region" description="Helical" evidence="2">
    <location>
        <begin position="490"/>
        <end position="510"/>
    </location>
</feature>
<dbReference type="Proteomes" id="UP001185012">
    <property type="component" value="Unassembled WGS sequence"/>
</dbReference>
<reference evidence="3 4" key="1">
    <citation type="submission" date="2023-07" db="EMBL/GenBank/DDBJ databases">
        <title>Genomic Encyclopedia of Type Strains, Phase IV (KMG-IV): sequencing the most valuable type-strain genomes for metagenomic binning, comparative biology and taxonomic classification.</title>
        <authorList>
            <person name="Goeker M."/>
        </authorList>
    </citation>
    <scope>NUCLEOTIDE SEQUENCE [LARGE SCALE GENOMIC DNA]</scope>
    <source>
        <strain evidence="3 4">DSM 45903</strain>
    </source>
</reference>
<feature type="compositionally biased region" description="Polar residues" evidence="1">
    <location>
        <begin position="39"/>
        <end position="51"/>
    </location>
</feature>
<feature type="transmembrane region" description="Helical" evidence="2">
    <location>
        <begin position="6"/>
        <end position="27"/>
    </location>
</feature>
<dbReference type="PANTHER" id="PTHR38434">
    <property type="entry name" value="BLL2549 PROTEIN"/>
    <property type="match status" value="1"/>
</dbReference>
<feature type="transmembrane region" description="Helical" evidence="2">
    <location>
        <begin position="221"/>
        <end position="238"/>
    </location>
</feature>
<feature type="transmembrane region" description="Helical" evidence="2">
    <location>
        <begin position="112"/>
        <end position="132"/>
    </location>
</feature>
<dbReference type="EMBL" id="JAVDQG010000002">
    <property type="protein sequence ID" value="MDR6225240.1"/>
    <property type="molecule type" value="Genomic_DNA"/>
</dbReference>
<accession>A0ABU1IKD6</accession>
<feature type="transmembrane region" description="Helical" evidence="2">
    <location>
        <begin position="620"/>
        <end position="638"/>
    </location>
</feature>
<feature type="transmembrane region" description="Helical" evidence="2">
    <location>
        <begin position="144"/>
        <end position="161"/>
    </location>
</feature>
<feature type="transmembrane region" description="Helical" evidence="2">
    <location>
        <begin position="697"/>
        <end position="715"/>
    </location>
</feature>
<feature type="transmembrane region" description="Helical" evidence="2">
    <location>
        <begin position="324"/>
        <end position="342"/>
    </location>
</feature>
<organism evidence="3 4">
    <name type="scientific">Desmospora profundinema</name>
    <dbReference type="NCBI Taxonomy" id="1571184"/>
    <lineage>
        <taxon>Bacteria</taxon>
        <taxon>Bacillati</taxon>
        <taxon>Bacillota</taxon>
        <taxon>Bacilli</taxon>
        <taxon>Bacillales</taxon>
        <taxon>Thermoactinomycetaceae</taxon>
        <taxon>Desmospora</taxon>
    </lineage>
</organism>
<evidence type="ECO:0000313" key="3">
    <source>
        <dbReference type="EMBL" id="MDR6225240.1"/>
    </source>
</evidence>
<name>A0ABU1IKD6_9BACL</name>
<dbReference type="PANTHER" id="PTHR38434:SF1">
    <property type="entry name" value="BLL2549 PROTEIN"/>
    <property type="match status" value="1"/>
</dbReference>
<feature type="transmembrane region" description="Helical" evidence="2">
    <location>
        <begin position="168"/>
        <end position="188"/>
    </location>
</feature>
<evidence type="ECO:0000256" key="1">
    <source>
        <dbReference type="SAM" id="MobiDB-lite"/>
    </source>
</evidence>
<feature type="transmembrane region" description="Helical" evidence="2">
    <location>
        <begin position="428"/>
        <end position="450"/>
    </location>
</feature>
<feature type="transmembrane region" description="Helical" evidence="2">
    <location>
        <begin position="588"/>
        <end position="608"/>
    </location>
</feature>
<dbReference type="Pfam" id="PF10101">
    <property type="entry name" value="DUF2339"/>
    <property type="match status" value="1"/>
</dbReference>
<feature type="transmembrane region" description="Helical" evidence="2">
    <location>
        <begin position="525"/>
        <end position="542"/>
    </location>
</feature>
<feature type="transmembrane region" description="Helical" evidence="2">
    <location>
        <begin position="554"/>
        <end position="576"/>
    </location>
</feature>
<feature type="transmembrane region" description="Helical" evidence="2">
    <location>
        <begin position="194"/>
        <end position="214"/>
    </location>
</feature>
<keyword evidence="2" id="KW-0472">Membrane</keyword>
<proteinExistence type="predicted"/>
<keyword evidence="2" id="KW-1133">Transmembrane helix</keyword>
<feature type="transmembrane region" description="Helical" evidence="2">
    <location>
        <begin position="244"/>
        <end position="264"/>
    </location>
</feature>
<feature type="transmembrane region" description="Helical" evidence="2">
    <location>
        <begin position="721"/>
        <end position="741"/>
    </location>
</feature>